<dbReference type="AlphaFoldDB" id="A0A0J8DDH1"/>
<dbReference type="STRING" id="1121307.CLCY_4c02510"/>
<evidence type="ECO:0000313" key="1">
    <source>
        <dbReference type="EMBL" id="KMT22278.1"/>
    </source>
</evidence>
<dbReference type="OrthoDB" id="1944115at2"/>
<sequence length="143" mass="17160">MCKDFYYIFTVLVRLSSDFLEKGFMESQVVKMNNEFTYEYLKGAVDLVKDGRPIENINFYLDYDLQRIIRNNNLDEFTIKELYIIKHIFLMIRESTIESIEDIICFSRSFLKDENYGRLCEVFHNIKSKHKSNIFSKNVYKGD</sequence>
<accession>A0A0J8DDH1</accession>
<dbReference type="Proteomes" id="UP000036756">
    <property type="component" value="Unassembled WGS sequence"/>
</dbReference>
<reference evidence="1 2" key="1">
    <citation type="submission" date="2015-06" db="EMBL/GenBank/DDBJ databases">
        <title>Draft genome sequence of the purine-degrading Clostridium cylindrosporum HC-1 (DSM 605).</title>
        <authorList>
            <person name="Poehlein A."/>
            <person name="Schiel-Bengelsdorf B."/>
            <person name="Bengelsdorf F."/>
            <person name="Daniel R."/>
            <person name="Duerre P."/>
        </authorList>
    </citation>
    <scope>NUCLEOTIDE SEQUENCE [LARGE SCALE GENOMIC DNA]</scope>
    <source>
        <strain evidence="1 2">DSM 605</strain>
    </source>
</reference>
<comment type="caution">
    <text evidence="1">The sequence shown here is derived from an EMBL/GenBank/DDBJ whole genome shotgun (WGS) entry which is preliminary data.</text>
</comment>
<name>A0A0J8DDH1_CLOCY</name>
<dbReference type="PATRIC" id="fig|1121307.3.peg.1907"/>
<protein>
    <submittedName>
        <fullName evidence="1">Uncharacterized protein</fullName>
    </submittedName>
</protein>
<evidence type="ECO:0000313" key="2">
    <source>
        <dbReference type="Proteomes" id="UP000036756"/>
    </source>
</evidence>
<gene>
    <name evidence="1" type="ORF">CLCY_4c02510</name>
</gene>
<dbReference type="RefSeq" id="WP_048570360.1">
    <property type="nucleotide sequence ID" value="NZ_LFVU01000024.1"/>
</dbReference>
<proteinExistence type="predicted"/>
<dbReference type="EMBL" id="LFVU01000024">
    <property type="protein sequence ID" value="KMT22278.1"/>
    <property type="molecule type" value="Genomic_DNA"/>
</dbReference>
<organism evidence="1 2">
    <name type="scientific">Clostridium cylindrosporum DSM 605</name>
    <dbReference type="NCBI Taxonomy" id="1121307"/>
    <lineage>
        <taxon>Bacteria</taxon>
        <taxon>Bacillati</taxon>
        <taxon>Bacillota</taxon>
        <taxon>Clostridia</taxon>
        <taxon>Eubacteriales</taxon>
        <taxon>Clostridiaceae</taxon>
        <taxon>Clostridium</taxon>
    </lineage>
</organism>
<keyword evidence="2" id="KW-1185">Reference proteome</keyword>